<sequence>MPSTAPERSSNNVDNLHRMPCIGILDHSPEIAAGDLRLGSLKAVKVRDERETTWDPCTSSSSSSIGRNSDDASGKSSDGDDGELGENEVQSSLKESSFNSAIDALEEALPIRRGISRFYGGKSKSFASLIDASASSSIKDIGKPENAYSRKRKNLLAHTLFWDKKPGSLLRSHWGGISKRPTSSSRSKLGLALATSTSSDSINGESSDSDSNWKIFRPPPSQLSPPMSPLLQRTSSPWRSVSLVDLQQCSGAAHCSNSS</sequence>
<dbReference type="GO" id="GO:0006950">
    <property type="term" value="P:response to stress"/>
    <property type="evidence" value="ECO:0007669"/>
    <property type="project" value="UniProtKB-ARBA"/>
</dbReference>
<dbReference type="PANTHER" id="PTHR33172:SF37">
    <property type="entry name" value="PROTEIN OXIDATIVE STRESS 3 LIKE 1"/>
    <property type="match status" value="1"/>
</dbReference>
<dbReference type="PANTHER" id="PTHR33172">
    <property type="entry name" value="OS08G0516900 PROTEIN"/>
    <property type="match status" value="1"/>
</dbReference>
<protein>
    <submittedName>
        <fullName evidence="4">Uncharacterized protein</fullName>
    </submittedName>
</protein>
<proteinExistence type="predicted"/>
<gene>
    <name evidence="4" type="ORF">Nepgr_013660</name>
</gene>
<name>A0AAD3XPD5_NEPGR</name>
<keyword evidence="2" id="KW-0539">Nucleus</keyword>
<keyword evidence="5" id="KW-1185">Reference proteome</keyword>
<feature type="compositionally biased region" description="Pro residues" evidence="3">
    <location>
        <begin position="217"/>
        <end position="228"/>
    </location>
</feature>
<dbReference type="Proteomes" id="UP001279734">
    <property type="component" value="Unassembled WGS sequence"/>
</dbReference>
<evidence type="ECO:0000313" key="5">
    <source>
        <dbReference type="Proteomes" id="UP001279734"/>
    </source>
</evidence>
<organism evidence="4 5">
    <name type="scientific">Nepenthes gracilis</name>
    <name type="common">Slender pitcher plant</name>
    <dbReference type="NCBI Taxonomy" id="150966"/>
    <lineage>
        <taxon>Eukaryota</taxon>
        <taxon>Viridiplantae</taxon>
        <taxon>Streptophyta</taxon>
        <taxon>Embryophyta</taxon>
        <taxon>Tracheophyta</taxon>
        <taxon>Spermatophyta</taxon>
        <taxon>Magnoliopsida</taxon>
        <taxon>eudicotyledons</taxon>
        <taxon>Gunneridae</taxon>
        <taxon>Pentapetalae</taxon>
        <taxon>Caryophyllales</taxon>
        <taxon>Nepenthaceae</taxon>
        <taxon>Nepenthes</taxon>
    </lineage>
</organism>
<evidence type="ECO:0000256" key="1">
    <source>
        <dbReference type="ARBA" id="ARBA00004123"/>
    </source>
</evidence>
<feature type="compositionally biased region" description="Low complexity" evidence="3">
    <location>
        <begin position="197"/>
        <end position="210"/>
    </location>
</feature>
<reference evidence="4" key="1">
    <citation type="submission" date="2023-05" db="EMBL/GenBank/DDBJ databases">
        <title>Nepenthes gracilis genome sequencing.</title>
        <authorList>
            <person name="Fukushima K."/>
        </authorList>
    </citation>
    <scope>NUCLEOTIDE SEQUENCE</scope>
    <source>
        <strain evidence="4">SING2019-196</strain>
    </source>
</reference>
<accession>A0AAD3XPD5</accession>
<dbReference type="AlphaFoldDB" id="A0AAD3XPD5"/>
<feature type="region of interest" description="Disordered" evidence="3">
    <location>
        <begin position="197"/>
        <end position="234"/>
    </location>
</feature>
<feature type="region of interest" description="Disordered" evidence="3">
    <location>
        <begin position="49"/>
        <end position="96"/>
    </location>
</feature>
<comment type="caution">
    <text evidence="4">The sequence shown here is derived from an EMBL/GenBank/DDBJ whole genome shotgun (WGS) entry which is preliminary data.</text>
</comment>
<comment type="subcellular location">
    <subcellularLocation>
        <location evidence="1">Nucleus</location>
    </subcellularLocation>
</comment>
<dbReference type="GO" id="GO:0005634">
    <property type="term" value="C:nucleus"/>
    <property type="evidence" value="ECO:0007669"/>
    <property type="project" value="UniProtKB-SubCell"/>
</dbReference>
<dbReference type="EMBL" id="BSYO01000011">
    <property type="protein sequence ID" value="GMH11819.1"/>
    <property type="molecule type" value="Genomic_DNA"/>
</dbReference>
<dbReference type="InterPro" id="IPR051992">
    <property type="entry name" value="OxStress_Response_Reg"/>
</dbReference>
<evidence type="ECO:0000313" key="4">
    <source>
        <dbReference type="EMBL" id="GMH11819.1"/>
    </source>
</evidence>
<evidence type="ECO:0000256" key="2">
    <source>
        <dbReference type="ARBA" id="ARBA00023242"/>
    </source>
</evidence>
<evidence type="ECO:0000256" key="3">
    <source>
        <dbReference type="SAM" id="MobiDB-lite"/>
    </source>
</evidence>